<dbReference type="PANTHER" id="PTHR43537">
    <property type="entry name" value="TRANSCRIPTIONAL REGULATOR, GNTR FAMILY"/>
    <property type="match status" value="1"/>
</dbReference>
<accession>C6M916</accession>
<keyword evidence="3" id="KW-0238">DNA-binding</keyword>
<comment type="caution">
    <text evidence="8">The sequence shown here is derived from an EMBL/GenBank/DDBJ whole genome shotgun (WGS) entry which is preliminary data.</text>
</comment>
<comment type="function">
    <text evidence="5">Transcriptional repressor for the pyruvate dehydrogenase complex genes aceEF and lpd.</text>
</comment>
<keyword evidence="4" id="KW-0804">Transcription</keyword>
<dbReference type="SMART" id="SM00345">
    <property type="entry name" value="HTH_GNTR"/>
    <property type="match status" value="1"/>
</dbReference>
<dbReference type="Gene3D" id="1.20.120.530">
    <property type="entry name" value="GntR ligand-binding domain-like"/>
    <property type="match status" value="1"/>
</dbReference>
<evidence type="ECO:0000313" key="9">
    <source>
        <dbReference type="Proteomes" id="UP000005365"/>
    </source>
</evidence>
<sequence length="296" mass="33731">MLILTQVAISDDLPHHITLSDLGLLHRKKHDGKEGITMTKLVRPQKISDQILSILEERIAAGIYEEGGKIPPERTLAEEFGVSRPSVRVALNILIARQVLEARQGDGYYVSVKPQQDFLQSWQELLGKHSNWETDVFDFSCHIEGCMASLAAERRTDADLKRIDFWRQKFESACESGNLEHQSEADVSFHQTIADAAHNILFSHLSGGLLKMLYRQTRSSIIYSNQTEDPRPKLIAQHRAIYEAILERRPADAAEAAKIHLNYVANSILQNREYKSRNEHADTLAQKDLKRVQDWK</sequence>
<dbReference type="PROSITE" id="PS50949">
    <property type="entry name" value="HTH_GNTR"/>
    <property type="match status" value="1"/>
</dbReference>
<dbReference type="Pfam" id="PF07729">
    <property type="entry name" value="FCD"/>
    <property type="match status" value="1"/>
</dbReference>
<dbReference type="eggNOG" id="COG2186">
    <property type="taxonomic scope" value="Bacteria"/>
</dbReference>
<dbReference type="Pfam" id="PF00392">
    <property type="entry name" value="GntR"/>
    <property type="match status" value="1"/>
</dbReference>
<reference evidence="8" key="1">
    <citation type="submission" date="2009-07" db="EMBL/GenBank/DDBJ databases">
        <authorList>
            <person name="Weinstock G."/>
            <person name="Sodergren E."/>
            <person name="Clifton S."/>
            <person name="Fulton L."/>
            <person name="Fulton B."/>
            <person name="Courtney L."/>
            <person name="Fronick C."/>
            <person name="Harrison M."/>
            <person name="Strong C."/>
            <person name="Farmer C."/>
            <person name="Delahaunty K."/>
            <person name="Markovic C."/>
            <person name="Hall O."/>
            <person name="Minx P."/>
            <person name="Tomlinson C."/>
            <person name="Mitreva M."/>
            <person name="Nelson J."/>
            <person name="Hou S."/>
            <person name="Wollam A."/>
            <person name="Pepin K.H."/>
            <person name="Johnson M."/>
            <person name="Bhonagiri V."/>
            <person name="Nash W.E."/>
            <person name="Warren W."/>
            <person name="Chinwalla A."/>
            <person name="Mardis E.R."/>
            <person name="Wilson R.K."/>
        </authorList>
    </citation>
    <scope>NUCLEOTIDE SEQUENCE [LARGE SCALE GENOMIC DNA]</scope>
    <source>
        <strain evidence="8">ATCC 29256</strain>
    </source>
</reference>
<dbReference type="InterPro" id="IPR036388">
    <property type="entry name" value="WH-like_DNA-bd_sf"/>
</dbReference>
<dbReference type="Gene3D" id="1.10.10.10">
    <property type="entry name" value="Winged helix-like DNA-binding domain superfamily/Winged helix DNA-binding domain"/>
    <property type="match status" value="1"/>
</dbReference>
<proteinExistence type="predicted"/>
<evidence type="ECO:0000256" key="2">
    <source>
        <dbReference type="ARBA" id="ARBA00023015"/>
    </source>
</evidence>
<dbReference type="EMBL" id="ACKO02000024">
    <property type="protein sequence ID" value="EET43246.1"/>
    <property type="molecule type" value="Genomic_DNA"/>
</dbReference>
<evidence type="ECO:0000256" key="6">
    <source>
        <dbReference type="ARBA" id="ARBA00039592"/>
    </source>
</evidence>
<dbReference type="Proteomes" id="UP000005365">
    <property type="component" value="Unassembled WGS sequence"/>
</dbReference>
<dbReference type="InterPro" id="IPR011711">
    <property type="entry name" value="GntR_C"/>
</dbReference>
<name>C6M916_NEISI</name>
<evidence type="ECO:0000256" key="5">
    <source>
        <dbReference type="ARBA" id="ARBA00037357"/>
    </source>
</evidence>
<organism evidence="8 9">
    <name type="scientific">Neisseria sicca ATCC 29256</name>
    <dbReference type="NCBI Taxonomy" id="547045"/>
    <lineage>
        <taxon>Bacteria</taxon>
        <taxon>Pseudomonadati</taxon>
        <taxon>Pseudomonadota</taxon>
        <taxon>Betaproteobacteria</taxon>
        <taxon>Neisseriales</taxon>
        <taxon>Neisseriaceae</taxon>
        <taxon>Neisseria</taxon>
    </lineage>
</organism>
<dbReference type="SUPFAM" id="SSF48008">
    <property type="entry name" value="GntR ligand-binding domain-like"/>
    <property type="match status" value="1"/>
</dbReference>
<evidence type="ECO:0000259" key="7">
    <source>
        <dbReference type="PROSITE" id="PS50949"/>
    </source>
</evidence>
<dbReference type="AlphaFoldDB" id="C6M916"/>
<dbReference type="STRING" id="490.A6J88_06435"/>
<dbReference type="InterPro" id="IPR008920">
    <property type="entry name" value="TF_FadR/GntR_C"/>
</dbReference>
<dbReference type="PRINTS" id="PR00035">
    <property type="entry name" value="HTHGNTR"/>
</dbReference>
<gene>
    <name evidence="8" type="ORF">NEISICOT_03041</name>
</gene>
<evidence type="ECO:0000256" key="4">
    <source>
        <dbReference type="ARBA" id="ARBA00023163"/>
    </source>
</evidence>
<dbReference type="CDD" id="cd07377">
    <property type="entry name" value="WHTH_GntR"/>
    <property type="match status" value="1"/>
</dbReference>
<dbReference type="SUPFAM" id="SSF46785">
    <property type="entry name" value="Winged helix' DNA-binding domain"/>
    <property type="match status" value="1"/>
</dbReference>
<keyword evidence="1" id="KW-0678">Repressor</keyword>
<dbReference type="InterPro" id="IPR036390">
    <property type="entry name" value="WH_DNA-bd_sf"/>
</dbReference>
<evidence type="ECO:0000313" key="8">
    <source>
        <dbReference type="EMBL" id="EET43246.1"/>
    </source>
</evidence>
<dbReference type="PANTHER" id="PTHR43537:SF34">
    <property type="entry name" value="PYRUVATE DEHYDROGENASE COMPLEX REPRESSOR"/>
    <property type="match status" value="1"/>
</dbReference>
<dbReference type="SMART" id="SM00895">
    <property type="entry name" value="FCD"/>
    <property type="match status" value="1"/>
</dbReference>
<protein>
    <recommendedName>
        <fullName evidence="6">Pyruvate dehydrogenase complex repressor</fullName>
    </recommendedName>
</protein>
<dbReference type="GO" id="GO:0003677">
    <property type="term" value="F:DNA binding"/>
    <property type="evidence" value="ECO:0007669"/>
    <property type="project" value="UniProtKB-KW"/>
</dbReference>
<dbReference type="InterPro" id="IPR000524">
    <property type="entry name" value="Tscrpt_reg_HTH_GntR"/>
</dbReference>
<evidence type="ECO:0000256" key="1">
    <source>
        <dbReference type="ARBA" id="ARBA00022491"/>
    </source>
</evidence>
<feature type="domain" description="HTH gntR-type" evidence="7">
    <location>
        <begin position="45"/>
        <end position="113"/>
    </location>
</feature>
<evidence type="ECO:0000256" key="3">
    <source>
        <dbReference type="ARBA" id="ARBA00023125"/>
    </source>
</evidence>
<keyword evidence="9" id="KW-1185">Reference proteome</keyword>
<keyword evidence="2" id="KW-0805">Transcription regulation</keyword>
<dbReference type="GO" id="GO:0003700">
    <property type="term" value="F:DNA-binding transcription factor activity"/>
    <property type="evidence" value="ECO:0007669"/>
    <property type="project" value="InterPro"/>
</dbReference>